<dbReference type="Gene3D" id="3.60.15.10">
    <property type="entry name" value="Ribonuclease Z/Hydroxyacylglutathione hydrolase-like"/>
    <property type="match status" value="1"/>
</dbReference>
<accession>A0A2R4X4A2</accession>
<keyword evidence="3" id="KW-1185">Reference proteome</keyword>
<dbReference type="SUPFAM" id="SSF56281">
    <property type="entry name" value="Metallo-hydrolase/oxidoreductase"/>
    <property type="match status" value="1"/>
</dbReference>
<feature type="region of interest" description="Disordered" evidence="1">
    <location>
        <begin position="1"/>
        <end position="25"/>
    </location>
</feature>
<dbReference type="EMBL" id="CP028858">
    <property type="protein sequence ID" value="AWB28631.1"/>
    <property type="molecule type" value="Genomic_DNA"/>
</dbReference>
<dbReference type="KEGG" id="harc:HARCEL1_04515"/>
<protein>
    <recommendedName>
        <fullName evidence="4">MBL fold metallo-hydrolase</fullName>
    </recommendedName>
</protein>
<dbReference type="AlphaFoldDB" id="A0A2R4X4A2"/>
<reference evidence="2 3" key="1">
    <citation type="submission" date="2018-04" db="EMBL/GenBank/DDBJ databases">
        <title>Halococcoides cellulosivorans gen. nov., sp. nov., an extremely halophilic cellulose-utilizing haloarchaeon from hypersaline lakes.</title>
        <authorList>
            <person name="Sorokin D.Y."/>
            <person name="Toshchakov S.V."/>
            <person name="Samarov N.I."/>
            <person name="Korzhenkov A."/>
            <person name="Kublanov I.V."/>
        </authorList>
    </citation>
    <scope>NUCLEOTIDE SEQUENCE [LARGE SCALE GENOMIC DNA]</scope>
    <source>
        <strain evidence="2 3">HArcel1</strain>
    </source>
</reference>
<proteinExistence type="predicted"/>
<organism evidence="2 3">
    <name type="scientific">Halococcoides cellulosivorans</name>
    <dbReference type="NCBI Taxonomy" id="1679096"/>
    <lineage>
        <taxon>Archaea</taxon>
        <taxon>Methanobacteriati</taxon>
        <taxon>Methanobacteriota</taxon>
        <taxon>Stenosarchaea group</taxon>
        <taxon>Halobacteria</taxon>
        <taxon>Halobacteriales</taxon>
        <taxon>Haloarculaceae</taxon>
        <taxon>Halococcoides</taxon>
    </lineage>
</organism>
<evidence type="ECO:0000313" key="2">
    <source>
        <dbReference type="EMBL" id="AWB28631.1"/>
    </source>
</evidence>
<dbReference type="InterPro" id="IPR036866">
    <property type="entry name" value="RibonucZ/Hydroxyglut_hydro"/>
</dbReference>
<dbReference type="Proteomes" id="UP000244727">
    <property type="component" value="Chromosome"/>
</dbReference>
<name>A0A2R4X4A2_9EURY</name>
<evidence type="ECO:0000256" key="1">
    <source>
        <dbReference type="SAM" id="MobiDB-lite"/>
    </source>
</evidence>
<evidence type="ECO:0000313" key="3">
    <source>
        <dbReference type="Proteomes" id="UP000244727"/>
    </source>
</evidence>
<gene>
    <name evidence="2" type="ORF">HARCEL1_04515</name>
</gene>
<sequence>MVDRTPRSLGWQSHPHETGRRTSHAIRGPDGVWIVDPLDAPGIDATIESLGEIAGVAVCSNLHTRDAARFAERYDVPVTVPEWLDLTADLDVPIERVTDRIGPWPVRRVPVPGWDESILIAHDGATLYVPDVLGPGAIYSVGPERIGLYPFARLRPPHASFADLDPERIVFGHGTAITDDPSGALETAFDGARRRIPRAIVENGLTHARLLAGVFTDR</sequence>
<evidence type="ECO:0008006" key="4">
    <source>
        <dbReference type="Google" id="ProtNLM"/>
    </source>
</evidence>